<evidence type="ECO:0000256" key="3">
    <source>
        <dbReference type="ARBA" id="ARBA00022989"/>
    </source>
</evidence>
<evidence type="ECO:0000256" key="6">
    <source>
        <dbReference type="ARBA" id="ARBA00023170"/>
    </source>
</evidence>
<evidence type="ECO:0000313" key="11">
    <source>
        <dbReference type="EMBL" id="CAF3959606.1"/>
    </source>
</evidence>
<dbReference type="SUPFAM" id="SSF81321">
    <property type="entry name" value="Family A G protein-coupled receptor-like"/>
    <property type="match status" value="1"/>
</dbReference>
<reference evidence="10" key="1">
    <citation type="submission" date="2021-02" db="EMBL/GenBank/DDBJ databases">
        <authorList>
            <person name="Nowell W R."/>
        </authorList>
    </citation>
    <scope>NUCLEOTIDE SEQUENCE</scope>
</reference>
<comment type="caution">
    <text evidence="10">The sequence shown here is derived from an EMBL/GenBank/DDBJ whole genome shotgun (WGS) entry which is preliminary data.</text>
</comment>
<dbReference type="GO" id="GO:0004930">
    <property type="term" value="F:G protein-coupled receptor activity"/>
    <property type="evidence" value="ECO:0007669"/>
    <property type="project" value="UniProtKB-KW"/>
</dbReference>
<dbReference type="EMBL" id="CAJNON010000269">
    <property type="protein sequence ID" value="CAF1158062.1"/>
    <property type="molecule type" value="Genomic_DNA"/>
</dbReference>
<keyword evidence="5 8" id="KW-0472">Membrane</keyword>
<evidence type="ECO:0000256" key="7">
    <source>
        <dbReference type="ARBA" id="ARBA00023224"/>
    </source>
</evidence>
<evidence type="ECO:0000259" key="9">
    <source>
        <dbReference type="PROSITE" id="PS50262"/>
    </source>
</evidence>
<feature type="transmembrane region" description="Helical" evidence="8">
    <location>
        <begin position="53"/>
        <end position="76"/>
    </location>
</feature>
<comment type="subcellular location">
    <subcellularLocation>
        <location evidence="1">Membrane</location>
        <topology evidence="1">Multi-pass membrane protein</topology>
    </subcellularLocation>
</comment>
<feature type="transmembrane region" description="Helical" evidence="8">
    <location>
        <begin position="240"/>
        <end position="263"/>
    </location>
</feature>
<organism evidence="10 12">
    <name type="scientific">Adineta steineri</name>
    <dbReference type="NCBI Taxonomy" id="433720"/>
    <lineage>
        <taxon>Eukaryota</taxon>
        <taxon>Metazoa</taxon>
        <taxon>Spiralia</taxon>
        <taxon>Gnathifera</taxon>
        <taxon>Rotifera</taxon>
        <taxon>Eurotatoria</taxon>
        <taxon>Bdelloidea</taxon>
        <taxon>Adinetida</taxon>
        <taxon>Adinetidae</taxon>
        <taxon>Adineta</taxon>
    </lineage>
</organism>
<gene>
    <name evidence="11" type="ORF">OKA104_LOCUS27454</name>
    <name evidence="10" type="ORF">VCS650_LOCUS23196</name>
</gene>
<feature type="transmembrane region" description="Helical" evidence="8">
    <location>
        <begin position="136"/>
        <end position="159"/>
    </location>
</feature>
<feature type="transmembrane region" description="Helical" evidence="8">
    <location>
        <begin position="96"/>
        <end position="115"/>
    </location>
</feature>
<accession>A0A814T8G5</accession>
<evidence type="ECO:0000313" key="12">
    <source>
        <dbReference type="Proteomes" id="UP000663891"/>
    </source>
</evidence>
<feature type="transmembrane region" description="Helical" evidence="8">
    <location>
        <begin position="20"/>
        <end position="41"/>
    </location>
</feature>
<keyword evidence="3 8" id="KW-1133">Transmembrane helix</keyword>
<feature type="transmembrane region" description="Helical" evidence="8">
    <location>
        <begin position="179"/>
        <end position="201"/>
    </location>
</feature>
<dbReference type="Proteomes" id="UP000663881">
    <property type="component" value="Unassembled WGS sequence"/>
</dbReference>
<evidence type="ECO:0000256" key="4">
    <source>
        <dbReference type="ARBA" id="ARBA00023040"/>
    </source>
</evidence>
<dbReference type="EMBL" id="CAJOAY010002528">
    <property type="protein sequence ID" value="CAF3959606.1"/>
    <property type="molecule type" value="Genomic_DNA"/>
</dbReference>
<dbReference type="Gene3D" id="1.20.1070.10">
    <property type="entry name" value="Rhodopsin 7-helix transmembrane proteins"/>
    <property type="match status" value="1"/>
</dbReference>
<evidence type="ECO:0000256" key="8">
    <source>
        <dbReference type="SAM" id="Phobius"/>
    </source>
</evidence>
<keyword evidence="7" id="KW-0807">Transducer</keyword>
<sequence length="337" mass="39184">MNNTTNVISASLLIAPYQLNIFFGSFLWIMGNFGCIGNMLVYRSRAFRKQSYAIYLFSAAVADCHYFNFVLLTRILQNGFRIPVMNRYLVICKLRQFSTFWGNIVSFSLFSFAIIDRLLSVQRSNTYRQWSNRVSVAYKMIILIPLFWLLLIGHRLILYRIKNGTCGPPDGFYNDYDNYFQVIFSSHSSTVVMAILAYLLIKSVRDIANRRVVPMNSISPNISQKNSMLKDMDAQLTKMLVTESIIAVITYFPYAVQLTYSNITQTWYKTPLQIAWENVFIELIHLLNYVFFATSFYVSLISNVGFRRKIKQLLKINKHIQSDGQTITFRRDATMIQ</sequence>
<evidence type="ECO:0000256" key="1">
    <source>
        <dbReference type="ARBA" id="ARBA00004141"/>
    </source>
</evidence>
<keyword evidence="2 8" id="KW-0812">Transmembrane</keyword>
<feature type="transmembrane region" description="Helical" evidence="8">
    <location>
        <begin position="283"/>
        <end position="306"/>
    </location>
</feature>
<proteinExistence type="predicted"/>
<keyword evidence="4" id="KW-0297">G-protein coupled receptor</keyword>
<dbReference type="Proteomes" id="UP000663891">
    <property type="component" value="Unassembled WGS sequence"/>
</dbReference>
<dbReference type="PANTHER" id="PTHR24243:SF233">
    <property type="entry name" value="THYROTROPIN-RELEASING HORMONE RECEPTOR"/>
    <property type="match status" value="1"/>
</dbReference>
<evidence type="ECO:0000313" key="10">
    <source>
        <dbReference type="EMBL" id="CAF1158062.1"/>
    </source>
</evidence>
<dbReference type="GO" id="GO:0005886">
    <property type="term" value="C:plasma membrane"/>
    <property type="evidence" value="ECO:0007669"/>
    <property type="project" value="TreeGrafter"/>
</dbReference>
<dbReference type="PANTHER" id="PTHR24243">
    <property type="entry name" value="G-PROTEIN COUPLED RECEPTOR"/>
    <property type="match status" value="1"/>
</dbReference>
<dbReference type="OrthoDB" id="9990634at2759"/>
<dbReference type="PROSITE" id="PS50262">
    <property type="entry name" value="G_PROTEIN_RECEP_F1_2"/>
    <property type="match status" value="1"/>
</dbReference>
<protein>
    <recommendedName>
        <fullName evidence="9">G-protein coupled receptors family 1 profile domain-containing protein</fullName>
    </recommendedName>
</protein>
<feature type="domain" description="G-protein coupled receptors family 1 profile" evidence="9">
    <location>
        <begin position="31"/>
        <end position="302"/>
    </location>
</feature>
<name>A0A814T8G5_9BILA</name>
<dbReference type="AlphaFoldDB" id="A0A814T8G5"/>
<evidence type="ECO:0000256" key="5">
    <source>
        <dbReference type="ARBA" id="ARBA00023136"/>
    </source>
</evidence>
<evidence type="ECO:0000256" key="2">
    <source>
        <dbReference type="ARBA" id="ARBA00022692"/>
    </source>
</evidence>
<keyword evidence="6" id="KW-0675">Receptor</keyword>
<dbReference type="InterPro" id="IPR017452">
    <property type="entry name" value="GPCR_Rhodpsn_7TM"/>
</dbReference>